<keyword evidence="1" id="KW-0732">Signal</keyword>
<accession>A0A158DJU4</accession>
<evidence type="ECO:0000313" key="3">
    <source>
        <dbReference type="Proteomes" id="UP000071859"/>
    </source>
</evidence>
<dbReference type="Proteomes" id="UP000071859">
    <property type="component" value="Unassembled WGS sequence"/>
</dbReference>
<feature type="chain" id="PRO_5007624227" description="Lipoprotein" evidence="1">
    <location>
        <begin position="27"/>
        <end position="149"/>
    </location>
</feature>
<comment type="caution">
    <text evidence="2">The sequence shown here is derived from an EMBL/GenBank/DDBJ whole genome shotgun (WGS) entry which is preliminary data.</text>
</comment>
<sequence length="149" mass="16636">MKMSTIKALIRTAIASAMLFATLAHAQSDAAGPIATKAGALNFLRDESGMAALIETQVFDRFDAKRIAHFDETSGTSDTVTRMLVQSDTGPVLYDFRRNPPLVQRVNQRMTVKRVFWQGEEVVMQSNLGWYGFQRGKLTKLQSSTSVYR</sequence>
<reference evidence="2" key="1">
    <citation type="submission" date="2016-01" db="EMBL/GenBank/DDBJ databases">
        <authorList>
            <person name="Peeters C."/>
        </authorList>
    </citation>
    <scope>NUCLEOTIDE SEQUENCE</scope>
    <source>
        <strain evidence="2">LMG 29321</strain>
    </source>
</reference>
<dbReference type="AlphaFoldDB" id="A0A158DJU4"/>
<gene>
    <name evidence="2" type="ORF">AWB78_05261</name>
</gene>
<dbReference type="EMBL" id="FCOX02000033">
    <property type="protein sequence ID" value="SAK94733.1"/>
    <property type="molecule type" value="Genomic_DNA"/>
</dbReference>
<evidence type="ECO:0000256" key="1">
    <source>
        <dbReference type="SAM" id="SignalP"/>
    </source>
</evidence>
<evidence type="ECO:0008006" key="4">
    <source>
        <dbReference type="Google" id="ProtNLM"/>
    </source>
</evidence>
<protein>
    <recommendedName>
        <fullName evidence="4">Lipoprotein</fullName>
    </recommendedName>
</protein>
<name>A0A158DJU4_9BURK</name>
<keyword evidence="3" id="KW-1185">Reference proteome</keyword>
<feature type="signal peptide" evidence="1">
    <location>
        <begin position="1"/>
        <end position="26"/>
    </location>
</feature>
<dbReference type="OrthoDB" id="9111505at2"/>
<organism evidence="2 3">
    <name type="scientific">Caballeronia calidae</name>
    <dbReference type="NCBI Taxonomy" id="1777139"/>
    <lineage>
        <taxon>Bacteria</taxon>
        <taxon>Pseudomonadati</taxon>
        <taxon>Pseudomonadota</taxon>
        <taxon>Betaproteobacteria</taxon>
        <taxon>Burkholderiales</taxon>
        <taxon>Burkholderiaceae</taxon>
        <taxon>Caballeronia</taxon>
    </lineage>
</organism>
<evidence type="ECO:0000313" key="2">
    <source>
        <dbReference type="EMBL" id="SAK94733.1"/>
    </source>
</evidence>
<proteinExistence type="predicted"/>